<dbReference type="Pfam" id="PF00589">
    <property type="entry name" value="Phage_integrase"/>
    <property type="match status" value="1"/>
</dbReference>
<reference evidence="6" key="2">
    <citation type="journal article" date="2019" name="Int. J. Syst. Evol. Microbiol.">
        <title>The Global Catalogue of Microorganisms (GCM) 10K type strain sequencing project: providing services to taxonomists for standard genome sequencing and annotation.</title>
        <authorList>
            <consortium name="The Broad Institute Genomics Platform"/>
            <consortium name="The Broad Institute Genome Sequencing Center for Infectious Disease"/>
            <person name="Wu L."/>
            <person name="Ma J."/>
        </authorList>
    </citation>
    <scope>NUCLEOTIDE SEQUENCE [LARGE SCALE GENOMIC DNA]</scope>
    <source>
        <strain evidence="6">NBRC 107715</strain>
    </source>
</reference>
<dbReference type="InterPro" id="IPR052925">
    <property type="entry name" value="Phage_Integrase-like_Recomb"/>
</dbReference>
<dbReference type="GO" id="GO:0015074">
    <property type="term" value="P:DNA integration"/>
    <property type="evidence" value="ECO:0007669"/>
    <property type="project" value="InterPro"/>
</dbReference>
<gene>
    <name evidence="4" type="ORF">GCM10007888_44980</name>
    <name evidence="3" type="ORF">MOX02_60260</name>
</gene>
<dbReference type="InterPro" id="IPR011010">
    <property type="entry name" value="DNA_brk_join_enz"/>
</dbReference>
<evidence type="ECO:0000313" key="5">
    <source>
        <dbReference type="Proteomes" id="UP000321960"/>
    </source>
</evidence>
<dbReference type="PROSITE" id="PS51898">
    <property type="entry name" value="TYR_RECOMBINASE"/>
    <property type="match status" value="1"/>
</dbReference>
<dbReference type="GO" id="GO:0003677">
    <property type="term" value="F:DNA binding"/>
    <property type="evidence" value="ECO:0007669"/>
    <property type="project" value="InterPro"/>
</dbReference>
<name>A0A512JDJ5_9HYPH</name>
<dbReference type="PANTHER" id="PTHR34605">
    <property type="entry name" value="PHAGE_INTEGRASE DOMAIN-CONTAINING PROTEIN"/>
    <property type="match status" value="1"/>
</dbReference>
<evidence type="ECO:0000313" key="4">
    <source>
        <dbReference type="EMBL" id="GLS66116.1"/>
    </source>
</evidence>
<feature type="domain" description="Tyr recombinase" evidence="2">
    <location>
        <begin position="1"/>
        <end position="170"/>
    </location>
</feature>
<dbReference type="AlphaFoldDB" id="A0A512JDJ5"/>
<reference evidence="3 5" key="3">
    <citation type="submission" date="2019-07" db="EMBL/GenBank/DDBJ databases">
        <title>Whole genome shotgun sequence of Methylobacterium oxalidis NBRC 107715.</title>
        <authorList>
            <person name="Hosoyama A."/>
            <person name="Uohara A."/>
            <person name="Ohji S."/>
            <person name="Ichikawa N."/>
        </authorList>
    </citation>
    <scope>NUCLEOTIDE SEQUENCE [LARGE SCALE GENOMIC DNA]</scope>
    <source>
        <strain evidence="3 5">NBRC 107715</strain>
    </source>
</reference>
<reference evidence="4" key="4">
    <citation type="submission" date="2023-01" db="EMBL/GenBank/DDBJ databases">
        <title>Draft genome sequence of Methylobacterium oxalidis strain NBRC 107715.</title>
        <authorList>
            <person name="Sun Q."/>
            <person name="Mori K."/>
        </authorList>
    </citation>
    <scope>NUCLEOTIDE SEQUENCE</scope>
    <source>
        <strain evidence="4">NBRC 107715</strain>
    </source>
</reference>
<evidence type="ECO:0000313" key="3">
    <source>
        <dbReference type="EMBL" id="GEP07988.1"/>
    </source>
</evidence>
<dbReference type="GO" id="GO:0006310">
    <property type="term" value="P:DNA recombination"/>
    <property type="evidence" value="ECO:0007669"/>
    <property type="project" value="UniProtKB-KW"/>
</dbReference>
<comment type="caution">
    <text evidence="3">The sequence shown here is derived from an EMBL/GenBank/DDBJ whole genome shotgun (WGS) entry which is preliminary data.</text>
</comment>
<accession>A0A512JDJ5</accession>
<dbReference type="Gene3D" id="1.10.443.10">
    <property type="entry name" value="Intergrase catalytic core"/>
    <property type="match status" value="1"/>
</dbReference>
<dbReference type="Proteomes" id="UP000321960">
    <property type="component" value="Unassembled WGS sequence"/>
</dbReference>
<dbReference type="CDD" id="cd00799">
    <property type="entry name" value="INT_Cre_C"/>
    <property type="match status" value="1"/>
</dbReference>
<dbReference type="InterPro" id="IPR002104">
    <property type="entry name" value="Integrase_catalytic"/>
</dbReference>
<sequence length="170" mass="18564">MFLASSSLRDRAMFLVAFAGAFRRSELAAIRAVDLAFAEDGLRGFLPASKSDQEREGTVVAIPSGEHPDICPVRALRRWLLAAPSDGFVFRAIRADGMVCEADLHPDSIGRIVKKRSKEAGLSAGPRERLSAHGFRAGFITEAYRAGARDAAIMGHSRHRDLKTMHGYVQ</sequence>
<dbReference type="SUPFAM" id="SSF56349">
    <property type="entry name" value="DNA breaking-rejoining enzymes"/>
    <property type="match status" value="1"/>
</dbReference>
<keyword evidence="1" id="KW-0233">DNA recombination</keyword>
<dbReference type="Proteomes" id="UP001156856">
    <property type="component" value="Unassembled WGS sequence"/>
</dbReference>
<organism evidence="3 5">
    <name type="scientific">Methylobacterium oxalidis</name>
    <dbReference type="NCBI Taxonomy" id="944322"/>
    <lineage>
        <taxon>Bacteria</taxon>
        <taxon>Pseudomonadati</taxon>
        <taxon>Pseudomonadota</taxon>
        <taxon>Alphaproteobacteria</taxon>
        <taxon>Hyphomicrobiales</taxon>
        <taxon>Methylobacteriaceae</taxon>
        <taxon>Methylobacterium</taxon>
    </lineage>
</organism>
<dbReference type="EMBL" id="BSPK01000092">
    <property type="protein sequence ID" value="GLS66116.1"/>
    <property type="molecule type" value="Genomic_DNA"/>
</dbReference>
<protein>
    <recommendedName>
        <fullName evidence="2">Tyr recombinase domain-containing protein</fullName>
    </recommendedName>
</protein>
<proteinExistence type="predicted"/>
<keyword evidence="6" id="KW-1185">Reference proteome</keyword>
<dbReference type="InterPro" id="IPR013762">
    <property type="entry name" value="Integrase-like_cat_sf"/>
</dbReference>
<evidence type="ECO:0000259" key="2">
    <source>
        <dbReference type="PROSITE" id="PS51898"/>
    </source>
</evidence>
<evidence type="ECO:0000256" key="1">
    <source>
        <dbReference type="ARBA" id="ARBA00023172"/>
    </source>
</evidence>
<reference evidence="4" key="1">
    <citation type="journal article" date="2014" name="Int. J. Syst. Evol. Microbiol.">
        <title>Complete genome of a new Firmicutes species belonging to the dominant human colonic microbiota ('Ruminococcus bicirculans') reveals two chromosomes and a selective capacity to utilize plant glucans.</title>
        <authorList>
            <consortium name="NISC Comparative Sequencing Program"/>
            <person name="Wegmann U."/>
            <person name="Louis P."/>
            <person name="Goesmann A."/>
            <person name="Henrissat B."/>
            <person name="Duncan S.H."/>
            <person name="Flint H.J."/>
        </authorList>
    </citation>
    <scope>NUCLEOTIDE SEQUENCE</scope>
    <source>
        <strain evidence="4">NBRC 107715</strain>
    </source>
</reference>
<evidence type="ECO:0000313" key="6">
    <source>
        <dbReference type="Proteomes" id="UP001156856"/>
    </source>
</evidence>
<dbReference type="PANTHER" id="PTHR34605:SF4">
    <property type="entry name" value="DNA ADENINE METHYLTRANSFERASE"/>
    <property type="match status" value="1"/>
</dbReference>
<dbReference type="EMBL" id="BJZU01000223">
    <property type="protein sequence ID" value="GEP07988.1"/>
    <property type="molecule type" value="Genomic_DNA"/>
</dbReference>